<protein>
    <recommendedName>
        <fullName evidence="4">ABC transporter permease</fullName>
    </recommendedName>
</protein>
<feature type="transmembrane region" description="Helical" evidence="1">
    <location>
        <begin position="331"/>
        <end position="351"/>
    </location>
</feature>
<keyword evidence="3" id="KW-1185">Reference proteome</keyword>
<keyword evidence="1" id="KW-0472">Membrane</keyword>
<accession>A0ABX0ZNN5</accession>
<feature type="transmembrane region" description="Helical" evidence="1">
    <location>
        <begin position="230"/>
        <end position="251"/>
    </location>
</feature>
<sequence length="519" mass="53532">MVGVLIGMRALILRKNAQGKRIWGTLALLVVVLALAGSTFAAGLAHYAQPGAGADVLATLSFGWLLGWVAGPVMTGDDATLRLDYFKLLPIPPRKLAHAMLGANFANVSLVFSFLAFAGMIAYGARSGAQAALVGVVAVLLNLVLAVVASTVAVGVLGPTISSRRGRDFSSVLVALVITLLSLASAVVPFLARKLTDGSSPVLAGVVRGLPSGWGADAVQSAADGHTATALLPLAGLVALIAALVLVWPPLLARRLTLSGRGSSRRTSRQKAYVAVGARRLLPSTPLGAVIGKELRMYSRSVLRSVQLMIALLVGVLTSVIVALSGSTSGLPFGGLLFTVIAAACFTNLYGDDGSALWLTLTTPHAERADVTGRQWAWFLVAGPPGLLLTVLLTAAGGQNWAWPWALSGEAAVALGGTGLTVLVSVLSMQPLSADGGPTPGRQVKAHLMLVAVPVLCCLPPLALLLPGALTGTTWLEWTAVPVALAWGALLCRLGNRTATRRLTARGPELFALVRRPAS</sequence>
<feature type="transmembrane region" description="Helical" evidence="1">
    <location>
        <begin position="306"/>
        <end position="325"/>
    </location>
</feature>
<evidence type="ECO:0000313" key="2">
    <source>
        <dbReference type="EMBL" id="NJP43216.1"/>
    </source>
</evidence>
<feature type="transmembrane region" description="Helical" evidence="1">
    <location>
        <begin position="376"/>
        <end position="396"/>
    </location>
</feature>
<feature type="transmembrane region" description="Helical" evidence="1">
    <location>
        <begin position="57"/>
        <end position="75"/>
    </location>
</feature>
<dbReference type="Proteomes" id="UP000734511">
    <property type="component" value="Unassembled WGS sequence"/>
</dbReference>
<reference evidence="2 3" key="1">
    <citation type="submission" date="2020-03" db="EMBL/GenBank/DDBJ databases">
        <title>WGS of actinomycetes isolated from Thailand.</title>
        <authorList>
            <person name="Thawai C."/>
        </authorList>
    </citation>
    <scope>NUCLEOTIDE SEQUENCE [LARGE SCALE GENOMIC DNA]</scope>
    <source>
        <strain evidence="2 3">PRB2-1</strain>
    </source>
</reference>
<feature type="transmembrane region" description="Helical" evidence="1">
    <location>
        <begin position="402"/>
        <end position="427"/>
    </location>
</feature>
<evidence type="ECO:0008006" key="4">
    <source>
        <dbReference type="Google" id="ProtNLM"/>
    </source>
</evidence>
<dbReference type="RefSeq" id="WP_167982100.1">
    <property type="nucleotide sequence ID" value="NZ_JAATEJ010000004.1"/>
</dbReference>
<evidence type="ECO:0000313" key="3">
    <source>
        <dbReference type="Proteomes" id="UP000734511"/>
    </source>
</evidence>
<keyword evidence="1" id="KW-1133">Transmembrane helix</keyword>
<organism evidence="2 3">
    <name type="scientific">Actinacidiphila epipremni</name>
    <dbReference type="NCBI Taxonomy" id="2053013"/>
    <lineage>
        <taxon>Bacteria</taxon>
        <taxon>Bacillati</taxon>
        <taxon>Actinomycetota</taxon>
        <taxon>Actinomycetes</taxon>
        <taxon>Kitasatosporales</taxon>
        <taxon>Streptomycetaceae</taxon>
        <taxon>Actinacidiphila</taxon>
    </lineage>
</organism>
<dbReference type="EMBL" id="JAATEJ010000004">
    <property type="protein sequence ID" value="NJP43216.1"/>
    <property type="molecule type" value="Genomic_DNA"/>
</dbReference>
<feature type="transmembrane region" description="Helical" evidence="1">
    <location>
        <begin position="169"/>
        <end position="192"/>
    </location>
</feature>
<feature type="transmembrane region" description="Helical" evidence="1">
    <location>
        <begin position="96"/>
        <end position="125"/>
    </location>
</feature>
<feature type="transmembrane region" description="Helical" evidence="1">
    <location>
        <begin position="475"/>
        <end position="494"/>
    </location>
</feature>
<proteinExistence type="predicted"/>
<name>A0ABX0ZNN5_9ACTN</name>
<evidence type="ECO:0000256" key="1">
    <source>
        <dbReference type="SAM" id="Phobius"/>
    </source>
</evidence>
<comment type="caution">
    <text evidence="2">The sequence shown here is derived from an EMBL/GenBank/DDBJ whole genome shotgun (WGS) entry which is preliminary data.</text>
</comment>
<keyword evidence="1" id="KW-0812">Transmembrane</keyword>
<feature type="transmembrane region" description="Helical" evidence="1">
    <location>
        <begin position="131"/>
        <end position="157"/>
    </location>
</feature>
<dbReference type="Pfam" id="PF16949">
    <property type="entry name" value="ABC_tran_2"/>
    <property type="match status" value="1"/>
</dbReference>
<gene>
    <name evidence="2" type="ORF">HCN08_07335</name>
</gene>
<dbReference type="InterPro" id="IPR031599">
    <property type="entry name" value="ABC_tran_2"/>
</dbReference>
<feature type="transmembrane region" description="Helical" evidence="1">
    <location>
        <begin position="448"/>
        <end position="469"/>
    </location>
</feature>